<evidence type="ECO:0000256" key="1">
    <source>
        <dbReference type="ARBA" id="ARBA00022729"/>
    </source>
</evidence>
<gene>
    <name evidence="5" type="ORF">I2I05_02530</name>
</gene>
<dbReference type="PANTHER" id="PTHR33619">
    <property type="entry name" value="POLYSACCHARIDE EXPORT PROTEIN GFCE-RELATED"/>
    <property type="match status" value="1"/>
</dbReference>
<dbReference type="RefSeq" id="WP_196280619.1">
    <property type="nucleotide sequence ID" value="NZ_JADQDQ010000001.1"/>
</dbReference>
<dbReference type="Pfam" id="PF10531">
    <property type="entry name" value="SLBB"/>
    <property type="match status" value="1"/>
</dbReference>
<dbReference type="EMBL" id="JADQDQ010000001">
    <property type="protein sequence ID" value="MBF9236262.1"/>
    <property type="molecule type" value="Genomic_DNA"/>
</dbReference>
<evidence type="ECO:0000259" key="3">
    <source>
        <dbReference type="Pfam" id="PF02563"/>
    </source>
</evidence>
<dbReference type="Gene3D" id="3.10.560.10">
    <property type="entry name" value="Outer membrane lipoprotein wza domain like"/>
    <property type="match status" value="1"/>
</dbReference>
<feature type="domain" description="Soluble ligand binding" evidence="4">
    <location>
        <begin position="147"/>
        <end position="198"/>
    </location>
</feature>
<dbReference type="Proteomes" id="UP000597617">
    <property type="component" value="Unassembled WGS sequence"/>
</dbReference>
<keyword evidence="2" id="KW-0812">Transmembrane</keyword>
<proteinExistence type="predicted"/>
<dbReference type="InterPro" id="IPR049712">
    <property type="entry name" value="Poly_export"/>
</dbReference>
<organism evidence="5 6">
    <name type="scientific">Hymenobacter jeongseonensis</name>
    <dbReference type="NCBI Taxonomy" id="2791027"/>
    <lineage>
        <taxon>Bacteria</taxon>
        <taxon>Pseudomonadati</taxon>
        <taxon>Bacteroidota</taxon>
        <taxon>Cytophagia</taxon>
        <taxon>Cytophagales</taxon>
        <taxon>Hymenobacteraceae</taxon>
        <taxon>Hymenobacter</taxon>
    </lineage>
</organism>
<feature type="transmembrane region" description="Helical" evidence="2">
    <location>
        <begin position="241"/>
        <end position="260"/>
    </location>
</feature>
<evidence type="ECO:0000313" key="6">
    <source>
        <dbReference type="Proteomes" id="UP000597617"/>
    </source>
</evidence>
<protein>
    <submittedName>
        <fullName evidence="5">Polysaccharide biosynthesis/export family protein</fullName>
    </submittedName>
</protein>
<dbReference type="Pfam" id="PF02563">
    <property type="entry name" value="Poly_export"/>
    <property type="match status" value="1"/>
</dbReference>
<dbReference type="InterPro" id="IPR003715">
    <property type="entry name" value="Poly_export_N"/>
</dbReference>
<dbReference type="InterPro" id="IPR019554">
    <property type="entry name" value="Soluble_ligand-bd"/>
</dbReference>
<comment type="caution">
    <text evidence="5">The sequence shown here is derived from an EMBL/GenBank/DDBJ whole genome shotgun (WGS) entry which is preliminary data.</text>
</comment>
<keyword evidence="2" id="KW-1133">Transmembrane helix</keyword>
<keyword evidence="6" id="KW-1185">Reference proteome</keyword>
<evidence type="ECO:0000259" key="4">
    <source>
        <dbReference type="Pfam" id="PF10531"/>
    </source>
</evidence>
<sequence>MPTTRYVSLWLMVLGALLQLGGCIEQRRLPYIQNPQYSASSPITVANARPQYRVQANDVLSIRVQSVQSEFNELFNTTDTRTIFNSDPGVMFLSGYSVTEDGEISLPTVGKLKVGGLTVEKVQELVQQRVGSYVRGANVMVRLLSFKITVLGEVRAPGRYYVYNGQASVLEGLGLAGDLTEFGNRQNVKLIRQLPTGSEVVLLDLTDGALLRSPYFYLLPNDALYVEPLKARTTRANANNLGLVFSAISAVVLLLGYIRLN</sequence>
<name>A0ABS0IDL3_9BACT</name>
<evidence type="ECO:0000313" key="5">
    <source>
        <dbReference type="EMBL" id="MBF9236262.1"/>
    </source>
</evidence>
<evidence type="ECO:0000256" key="2">
    <source>
        <dbReference type="SAM" id="Phobius"/>
    </source>
</evidence>
<keyword evidence="2" id="KW-0472">Membrane</keyword>
<reference evidence="5 6" key="1">
    <citation type="submission" date="2020-11" db="EMBL/GenBank/DDBJ databases">
        <authorList>
            <person name="Kim M.K."/>
        </authorList>
    </citation>
    <scope>NUCLEOTIDE SEQUENCE [LARGE SCALE GENOMIC DNA]</scope>
    <source>
        <strain evidence="5 6">BT683</strain>
    </source>
</reference>
<feature type="domain" description="Polysaccharide export protein N-terminal" evidence="3">
    <location>
        <begin position="47"/>
        <end position="143"/>
    </location>
</feature>
<keyword evidence="1" id="KW-0732">Signal</keyword>
<dbReference type="PANTHER" id="PTHR33619:SF3">
    <property type="entry name" value="POLYSACCHARIDE EXPORT PROTEIN GFCE-RELATED"/>
    <property type="match status" value="1"/>
</dbReference>
<dbReference type="Gene3D" id="3.30.1950.10">
    <property type="entry name" value="wza like domain"/>
    <property type="match status" value="1"/>
</dbReference>
<accession>A0ABS0IDL3</accession>